<proteinExistence type="predicted"/>
<feature type="region of interest" description="Disordered" evidence="5">
    <location>
        <begin position="135"/>
        <end position="176"/>
    </location>
</feature>
<feature type="region of interest" description="Disordered" evidence="5">
    <location>
        <begin position="245"/>
        <end position="313"/>
    </location>
</feature>
<evidence type="ECO:0000256" key="1">
    <source>
        <dbReference type="ARBA" id="ARBA00022723"/>
    </source>
</evidence>
<dbReference type="InterPro" id="IPR001841">
    <property type="entry name" value="Znf_RING"/>
</dbReference>
<accession>A0A409YUA1</accession>
<evidence type="ECO:0000256" key="5">
    <source>
        <dbReference type="SAM" id="MobiDB-lite"/>
    </source>
</evidence>
<comment type="caution">
    <text evidence="7">The sequence shown here is derived from an EMBL/GenBank/DDBJ whole genome shotgun (WGS) entry which is preliminary data.</text>
</comment>
<keyword evidence="8" id="KW-1185">Reference proteome</keyword>
<evidence type="ECO:0000259" key="6">
    <source>
        <dbReference type="PROSITE" id="PS50089"/>
    </source>
</evidence>
<dbReference type="InParanoid" id="A0A409YUA1"/>
<dbReference type="InterPro" id="IPR013083">
    <property type="entry name" value="Znf_RING/FYVE/PHD"/>
</dbReference>
<dbReference type="SUPFAM" id="SSF57850">
    <property type="entry name" value="RING/U-box"/>
    <property type="match status" value="1"/>
</dbReference>
<organism evidence="7 8">
    <name type="scientific">Panaeolus cyanescens</name>
    <dbReference type="NCBI Taxonomy" id="181874"/>
    <lineage>
        <taxon>Eukaryota</taxon>
        <taxon>Fungi</taxon>
        <taxon>Dikarya</taxon>
        <taxon>Basidiomycota</taxon>
        <taxon>Agaricomycotina</taxon>
        <taxon>Agaricomycetes</taxon>
        <taxon>Agaricomycetidae</taxon>
        <taxon>Agaricales</taxon>
        <taxon>Agaricineae</taxon>
        <taxon>Galeropsidaceae</taxon>
        <taxon>Panaeolus</taxon>
    </lineage>
</organism>
<dbReference type="Gene3D" id="3.30.40.10">
    <property type="entry name" value="Zinc/RING finger domain, C3HC4 (zinc finger)"/>
    <property type="match status" value="1"/>
</dbReference>
<feature type="compositionally biased region" description="Acidic residues" evidence="5">
    <location>
        <begin position="327"/>
        <end position="341"/>
    </location>
</feature>
<evidence type="ECO:0000256" key="3">
    <source>
        <dbReference type="ARBA" id="ARBA00022833"/>
    </source>
</evidence>
<evidence type="ECO:0000313" key="7">
    <source>
        <dbReference type="EMBL" id="PPR06594.1"/>
    </source>
</evidence>
<dbReference type="SMART" id="SM00184">
    <property type="entry name" value="RING"/>
    <property type="match status" value="1"/>
</dbReference>
<keyword evidence="1" id="KW-0479">Metal-binding</keyword>
<dbReference type="Proteomes" id="UP000284842">
    <property type="component" value="Unassembled WGS sequence"/>
</dbReference>
<dbReference type="PROSITE" id="PS00518">
    <property type="entry name" value="ZF_RING_1"/>
    <property type="match status" value="1"/>
</dbReference>
<dbReference type="STRING" id="181874.A0A409YUA1"/>
<protein>
    <recommendedName>
        <fullName evidence="6">RING-type domain-containing protein</fullName>
    </recommendedName>
</protein>
<feature type="compositionally biased region" description="Acidic residues" evidence="5">
    <location>
        <begin position="136"/>
        <end position="160"/>
    </location>
</feature>
<keyword evidence="2 4" id="KW-0863">Zinc-finger</keyword>
<sequence>MDDSLSAAAFQLVHDALNPQLARRRSRATEKAVAMKAIIDSAIMALPVLVRADVKAHGEELCSVCYFSYDQKFEDEEKAKKEAPEEAAEERVLGVTKVDGCGHLFCRECLVEWIQSYHGTCPKCRHLFLEIKPITDSDDESSDGGEYIPQDDDDEEEEESVLNTDGLTEADEDEGHPIMEVDVEFERALEELSNAGEDHSFGPTDYTYGQRDDSHSGFRHGLFEHGRDYEEQLRREASASYVAFLNDGDRPPRLGSESEVVTAGLPTLNEGEAESSGSGRRRMIHLLSGVSDTDEEEGDELHGDGPSTVDDDMDVSMDVREFMQHEWEDDDPDDMDYEDSSECGLTDDASSEADGSAMSESGMTMVDEEELKEEAEYFVRAGSVPDSDFDIPDERAYRYARDKEADS</sequence>
<evidence type="ECO:0000256" key="2">
    <source>
        <dbReference type="ARBA" id="ARBA00022771"/>
    </source>
</evidence>
<dbReference type="AlphaFoldDB" id="A0A409YUA1"/>
<dbReference type="EMBL" id="NHTK01000607">
    <property type="protein sequence ID" value="PPR06594.1"/>
    <property type="molecule type" value="Genomic_DNA"/>
</dbReference>
<feature type="region of interest" description="Disordered" evidence="5">
    <location>
        <begin position="325"/>
        <end position="371"/>
    </location>
</feature>
<evidence type="ECO:0000313" key="8">
    <source>
        <dbReference type="Proteomes" id="UP000284842"/>
    </source>
</evidence>
<dbReference type="OrthoDB" id="8062037at2759"/>
<feature type="domain" description="RING-type" evidence="6">
    <location>
        <begin position="62"/>
        <end position="125"/>
    </location>
</feature>
<name>A0A409YUA1_9AGAR</name>
<dbReference type="CDD" id="cd16449">
    <property type="entry name" value="RING-HC"/>
    <property type="match status" value="1"/>
</dbReference>
<dbReference type="InterPro" id="IPR017907">
    <property type="entry name" value="Znf_RING_CS"/>
</dbReference>
<reference evidence="7 8" key="1">
    <citation type="journal article" date="2018" name="Evol. Lett.">
        <title>Horizontal gene cluster transfer increased hallucinogenic mushroom diversity.</title>
        <authorList>
            <person name="Reynolds H.T."/>
            <person name="Vijayakumar V."/>
            <person name="Gluck-Thaler E."/>
            <person name="Korotkin H.B."/>
            <person name="Matheny P.B."/>
            <person name="Slot J.C."/>
        </authorList>
    </citation>
    <scope>NUCLEOTIDE SEQUENCE [LARGE SCALE GENOMIC DNA]</scope>
    <source>
        <strain evidence="7 8">2629</strain>
    </source>
</reference>
<keyword evidence="3" id="KW-0862">Zinc</keyword>
<dbReference type="PROSITE" id="PS50089">
    <property type="entry name" value="ZF_RING_2"/>
    <property type="match status" value="1"/>
</dbReference>
<evidence type="ECO:0000256" key="4">
    <source>
        <dbReference type="PROSITE-ProRule" id="PRU00175"/>
    </source>
</evidence>
<dbReference type="GO" id="GO:0008270">
    <property type="term" value="F:zinc ion binding"/>
    <property type="evidence" value="ECO:0007669"/>
    <property type="project" value="UniProtKB-KW"/>
</dbReference>
<gene>
    <name evidence="7" type="ORF">CVT24_001775</name>
</gene>
<dbReference type="Pfam" id="PF13639">
    <property type="entry name" value="zf-RING_2"/>
    <property type="match status" value="1"/>
</dbReference>